<dbReference type="GO" id="GO:0001530">
    <property type="term" value="F:lipopolysaccharide binding"/>
    <property type="evidence" value="ECO:0007669"/>
    <property type="project" value="TreeGrafter"/>
</dbReference>
<dbReference type="Gene3D" id="3.30.160.150">
    <property type="entry name" value="Lipoprotein like domain"/>
    <property type="match status" value="1"/>
</dbReference>
<comment type="subcellular location">
    <subcellularLocation>
        <location evidence="6">Cell outer membrane</location>
        <topology evidence="6">Lipid-anchor</topology>
    </subcellularLocation>
</comment>
<dbReference type="AlphaFoldDB" id="A0A848H061"/>
<dbReference type="HAMAP" id="MF_01186">
    <property type="entry name" value="LPS_assembly_LptE"/>
    <property type="match status" value="1"/>
</dbReference>
<sequence length="186" mass="20264">MKRRFLLTLAAPAVLAGCGFKLREAPDFAFDAILINAPGGSNLMPELRRNLQSTGKVKVLTTPPPAVLPAPTTIAAPQAPASAPVPTAPGSVILDILQEQREKIVVGLTASGQVREFELRTRIRIRLRSAGGKELIPETELLQTRDISFNESNVLSKESEEALLYRDMQTDLVQQIMRRLASIKAV</sequence>
<accession>A0A848H061</accession>
<dbReference type="InterPro" id="IPR007485">
    <property type="entry name" value="LPS_assembly_LptE"/>
</dbReference>
<dbReference type="GO" id="GO:0043165">
    <property type="term" value="P:Gram-negative-bacterium-type cell outer membrane assembly"/>
    <property type="evidence" value="ECO:0007669"/>
    <property type="project" value="UniProtKB-UniRule"/>
</dbReference>
<evidence type="ECO:0000256" key="1">
    <source>
        <dbReference type="ARBA" id="ARBA00022729"/>
    </source>
</evidence>
<gene>
    <name evidence="6" type="primary">lptE</name>
    <name evidence="7" type="ORF">HHL11_00330</name>
</gene>
<comment type="caution">
    <text evidence="7">The sequence shown here is derived from an EMBL/GenBank/DDBJ whole genome shotgun (WGS) entry which is preliminary data.</text>
</comment>
<evidence type="ECO:0000313" key="7">
    <source>
        <dbReference type="EMBL" id="NML42173.1"/>
    </source>
</evidence>
<protein>
    <recommendedName>
        <fullName evidence="6">LPS-assembly lipoprotein LptE</fullName>
    </recommendedName>
</protein>
<organism evidence="7 8">
    <name type="scientific">Ramlibacter agri</name>
    <dbReference type="NCBI Taxonomy" id="2728837"/>
    <lineage>
        <taxon>Bacteria</taxon>
        <taxon>Pseudomonadati</taxon>
        <taxon>Pseudomonadota</taxon>
        <taxon>Betaproteobacteria</taxon>
        <taxon>Burkholderiales</taxon>
        <taxon>Comamonadaceae</taxon>
        <taxon>Ramlibacter</taxon>
    </lineage>
</organism>
<dbReference type="GO" id="GO:0009279">
    <property type="term" value="C:cell outer membrane"/>
    <property type="evidence" value="ECO:0007669"/>
    <property type="project" value="UniProtKB-SubCell"/>
</dbReference>
<evidence type="ECO:0000256" key="6">
    <source>
        <dbReference type="HAMAP-Rule" id="MF_01186"/>
    </source>
</evidence>
<dbReference type="Proteomes" id="UP000541185">
    <property type="component" value="Unassembled WGS sequence"/>
</dbReference>
<proteinExistence type="inferred from homology"/>
<name>A0A848H061_9BURK</name>
<evidence type="ECO:0000256" key="5">
    <source>
        <dbReference type="ARBA" id="ARBA00023288"/>
    </source>
</evidence>
<keyword evidence="8" id="KW-1185">Reference proteome</keyword>
<dbReference type="PANTHER" id="PTHR38098:SF1">
    <property type="entry name" value="LPS-ASSEMBLY LIPOPROTEIN LPTE"/>
    <property type="match status" value="1"/>
</dbReference>
<dbReference type="PANTHER" id="PTHR38098">
    <property type="entry name" value="LPS-ASSEMBLY LIPOPROTEIN LPTE"/>
    <property type="match status" value="1"/>
</dbReference>
<dbReference type="Pfam" id="PF04390">
    <property type="entry name" value="LptE"/>
    <property type="match status" value="1"/>
</dbReference>
<evidence type="ECO:0000256" key="3">
    <source>
        <dbReference type="ARBA" id="ARBA00023139"/>
    </source>
</evidence>
<keyword evidence="3 6" id="KW-0564">Palmitate</keyword>
<evidence type="ECO:0000256" key="4">
    <source>
        <dbReference type="ARBA" id="ARBA00023237"/>
    </source>
</evidence>
<dbReference type="PROSITE" id="PS51257">
    <property type="entry name" value="PROKAR_LIPOPROTEIN"/>
    <property type="match status" value="1"/>
</dbReference>
<dbReference type="RefSeq" id="WP_169416398.1">
    <property type="nucleotide sequence ID" value="NZ_JABBFX010000001.1"/>
</dbReference>
<keyword evidence="4 6" id="KW-0998">Cell outer membrane</keyword>
<keyword evidence="5 6" id="KW-0449">Lipoprotein</keyword>
<evidence type="ECO:0000256" key="2">
    <source>
        <dbReference type="ARBA" id="ARBA00023136"/>
    </source>
</evidence>
<dbReference type="GO" id="GO:1990351">
    <property type="term" value="C:transporter complex"/>
    <property type="evidence" value="ECO:0007669"/>
    <property type="project" value="TreeGrafter"/>
</dbReference>
<keyword evidence="2 6" id="KW-0472">Membrane</keyword>
<evidence type="ECO:0000313" key="8">
    <source>
        <dbReference type="Proteomes" id="UP000541185"/>
    </source>
</evidence>
<dbReference type="GO" id="GO:0015920">
    <property type="term" value="P:lipopolysaccharide transport"/>
    <property type="evidence" value="ECO:0007669"/>
    <property type="project" value="TreeGrafter"/>
</dbReference>
<dbReference type="EMBL" id="JABBFX010000001">
    <property type="protein sequence ID" value="NML42173.1"/>
    <property type="molecule type" value="Genomic_DNA"/>
</dbReference>
<comment type="function">
    <text evidence="6">Together with LptD, is involved in the assembly of lipopolysaccharide (LPS) at the surface of the outer membrane. Required for the proper assembly of LptD. Binds LPS and may serve as the LPS recognition site at the outer membrane.</text>
</comment>
<comment type="subunit">
    <text evidence="6">Component of the lipopolysaccharide transport and assembly complex. Interacts with LptD.</text>
</comment>
<reference evidence="7 8" key="1">
    <citation type="submission" date="2020-04" db="EMBL/GenBank/DDBJ databases">
        <title>Ramlibacter sp. G-1-2-2 isolated from soil.</title>
        <authorList>
            <person name="Dahal R.H."/>
        </authorList>
    </citation>
    <scope>NUCLEOTIDE SEQUENCE [LARGE SCALE GENOMIC DNA]</scope>
    <source>
        <strain evidence="7 8">G-1-2-2</strain>
    </source>
</reference>
<comment type="similarity">
    <text evidence="6">Belongs to the LptE lipoprotein family.</text>
</comment>
<keyword evidence="1 6" id="KW-0732">Signal</keyword>